<dbReference type="Pfam" id="PF13893">
    <property type="entry name" value="RRM_5"/>
    <property type="match status" value="1"/>
</dbReference>
<organism evidence="1 2">
    <name type="scientific">Pipistrellus kuhlii</name>
    <name type="common">Kuhl's pipistrelle</name>
    <dbReference type="NCBI Taxonomy" id="59472"/>
    <lineage>
        <taxon>Eukaryota</taxon>
        <taxon>Metazoa</taxon>
        <taxon>Chordata</taxon>
        <taxon>Craniata</taxon>
        <taxon>Vertebrata</taxon>
        <taxon>Euteleostomi</taxon>
        <taxon>Mammalia</taxon>
        <taxon>Eutheria</taxon>
        <taxon>Laurasiatheria</taxon>
        <taxon>Chiroptera</taxon>
        <taxon>Yangochiroptera</taxon>
        <taxon>Vespertilionidae</taxon>
        <taxon>Pipistrellus</taxon>
    </lineage>
</organism>
<dbReference type="Proteomes" id="UP000558488">
    <property type="component" value="Unassembled WGS sequence"/>
</dbReference>
<accession>A0A7J7ZJS7</accession>
<dbReference type="PANTHER" id="PTHR15592">
    <property type="entry name" value="MATRIN 3/NUCLEAR PROTEIN 220-RELATED"/>
    <property type="match status" value="1"/>
</dbReference>
<evidence type="ECO:0000313" key="1">
    <source>
        <dbReference type="EMBL" id="KAF6374338.1"/>
    </source>
</evidence>
<keyword evidence="2" id="KW-1185">Reference proteome</keyword>
<evidence type="ECO:0000313" key="2">
    <source>
        <dbReference type="Proteomes" id="UP000558488"/>
    </source>
</evidence>
<reference evidence="1 2" key="1">
    <citation type="journal article" date="2020" name="Nature">
        <title>Six reference-quality genomes reveal evolution of bat adaptations.</title>
        <authorList>
            <person name="Jebb D."/>
            <person name="Huang Z."/>
            <person name="Pippel M."/>
            <person name="Hughes G.M."/>
            <person name="Lavrichenko K."/>
            <person name="Devanna P."/>
            <person name="Winkler S."/>
            <person name="Jermiin L.S."/>
            <person name="Skirmuntt E.C."/>
            <person name="Katzourakis A."/>
            <person name="Burkitt-Gray L."/>
            <person name="Ray D.A."/>
            <person name="Sullivan K.A.M."/>
            <person name="Roscito J.G."/>
            <person name="Kirilenko B.M."/>
            <person name="Davalos L.M."/>
            <person name="Corthals A.P."/>
            <person name="Power M.L."/>
            <person name="Jones G."/>
            <person name="Ransome R.D."/>
            <person name="Dechmann D.K.N."/>
            <person name="Locatelli A.G."/>
            <person name="Puechmaille S.J."/>
            <person name="Fedrigo O."/>
            <person name="Jarvis E.D."/>
            <person name="Hiller M."/>
            <person name="Vernes S.C."/>
            <person name="Myers E.W."/>
            <person name="Teeling E.C."/>
        </authorList>
    </citation>
    <scope>NUCLEOTIDE SEQUENCE [LARGE SCALE GENOMIC DNA]</scope>
    <source>
        <strain evidence="1">MPipKuh1</strain>
        <tissue evidence="1">Flight muscle</tissue>
    </source>
</reference>
<dbReference type="EMBL" id="JACAGB010000003">
    <property type="protein sequence ID" value="KAF6374338.1"/>
    <property type="molecule type" value="Genomic_DNA"/>
</dbReference>
<dbReference type="SUPFAM" id="SSF54928">
    <property type="entry name" value="RNA-binding domain, RBD"/>
    <property type="match status" value="1"/>
</dbReference>
<proteinExistence type="predicted"/>
<dbReference type="GO" id="GO:0003676">
    <property type="term" value="F:nucleic acid binding"/>
    <property type="evidence" value="ECO:0007669"/>
    <property type="project" value="InterPro"/>
</dbReference>
<protein>
    <submittedName>
        <fullName evidence="1">Uncharacterized protein</fullName>
    </submittedName>
</protein>
<dbReference type="AlphaFoldDB" id="A0A7J7ZJS7"/>
<dbReference type="InterPro" id="IPR035979">
    <property type="entry name" value="RBD_domain_sf"/>
</dbReference>
<sequence>MAMNPQRAQAQGKPVHIMLSQHENVQLPREGQRDQGLAQDYGNSFLGRFKRPGSKKFQSFFLPSTNLHLSKISLSISEDNLKILFSSNSGIVKGFTFLQKDYKMALIQMGLVQEAIQALIDLHNCDLGENSAWEDKDS</sequence>
<dbReference type="InterPro" id="IPR012677">
    <property type="entry name" value="Nucleotide-bd_a/b_plait_sf"/>
</dbReference>
<gene>
    <name evidence="1" type="ORF">mPipKuh1_009557</name>
</gene>
<name>A0A7J7ZJS7_PIPKU</name>
<comment type="caution">
    <text evidence="1">The sequence shown here is derived from an EMBL/GenBank/DDBJ whole genome shotgun (WGS) entry which is preliminary data.</text>
</comment>
<dbReference type="Gene3D" id="3.30.70.330">
    <property type="match status" value="1"/>
</dbReference>